<keyword evidence="3" id="KW-1185">Reference proteome</keyword>
<protein>
    <submittedName>
        <fullName evidence="2">Uncharacterized protein</fullName>
    </submittedName>
</protein>
<dbReference type="OrthoDB" id="6512918at2759"/>
<evidence type="ECO:0000313" key="3">
    <source>
        <dbReference type="Proteomes" id="UP000604825"/>
    </source>
</evidence>
<feature type="region of interest" description="Disordered" evidence="1">
    <location>
        <begin position="141"/>
        <end position="175"/>
    </location>
</feature>
<feature type="compositionally biased region" description="Low complexity" evidence="1">
    <location>
        <begin position="150"/>
        <end position="166"/>
    </location>
</feature>
<feature type="region of interest" description="Disordered" evidence="1">
    <location>
        <begin position="1"/>
        <end position="95"/>
    </location>
</feature>
<name>A0A811RRU8_9POAL</name>
<evidence type="ECO:0000313" key="2">
    <source>
        <dbReference type="EMBL" id="CAD6272338.1"/>
    </source>
</evidence>
<reference evidence="2" key="1">
    <citation type="submission" date="2020-10" db="EMBL/GenBank/DDBJ databases">
        <authorList>
            <person name="Han B."/>
            <person name="Lu T."/>
            <person name="Zhao Q."/>
            <person name="Huang X."/>
            <person name="Zhao Y."/>
        </authorList>
    </citation>
    <scope>NUCLEOTIDE SEQUENCE</scope>
</reference>
<evidence type="ECO:0000256" key="1">
    <source>
        <dbReference type="SAM" id="MobiDB-lite"/>
    </source>
</evidence>
<dbReference type="AlphaFoldDB" id="A0A811RRU8"/>
<proteinExistence type="predicted"/>
<dbReference type="Proteomes" id="UP000604825">
    <property type="component" value="Unassembled WGS sequence"/>
</dbReference>
<accession>A0A811RRU8</accession>
<comment type="caution">
    <text evidence="2">The sequence shown here is derived from an EMBL/GenBank/DDBJ whole genome shotgun (WGS) entry which is preliminary data.</text>
</comment>
<feature type="compositionally biased region" description="Basic and acidic residues" evidence="1">
    <location>
        <begin position="1"/>
        <end position="16"/>
    </location>
</feature>
<sequence length="324" mass="34589">MQRETQRRGPCTERPNRQRRAARPGGGAVAGGGEDATPQIAGGSDEVGDGAVPPSAGRDPERRRGGIGAASGGTRYARLDSYSGVRSGHNSMSERIREGMRRGRAGGHRHGDAAESLVMCSAGAMGVDDEDSDEERIEIGRPTDVRHISHSPSPVSAASSASPPTSNQTCRGAHPVPASPQILRGKCLSRFIPYSDPTHVGASGTGQWNDPYILKKVWDYCCLTPVHEEVLGRSAFHHTALTSSGDLCHLSDIPLNLIRVNCGAVEMRHGLSWLLVNVSIVVQWRCDMALAGTGEYSDGYIGRDDNFGVAGVDPKRRHELIKAV</sequence>
<feature type="compositionally biased region" description="Gly residues" evidence="1">
    <location>
        <begin position="24"/>
        <end position="34"/>
    </location>
</feature>
<gene>
    <name evidence="2" type="ORF">NCGR_LOCUS55613</name>
</gene>
<organism evidence="2 3">
    <name type="scientific">Miscanthus lutarioriparius</name>
    <dbReference type="NCBI Taxonomy" id="422564"/>
    <lineage>
        <taxon>Eukaryota</taxon>
        <taxon>Viridiplantae</taxon>
        <taxon>Streptophyta</taxon>
        <taxon>Embryophyta</taxon>
        <taxon>Tracheophyta</taxon>
        <taxon>Spermatophyta</taxon>
        <taxon>Magnoliopsida</taxon>
        <taxon>Liliopsida</taxon>
        <taxon>Poales</taxon>
        <taxon>Poaceae</taxon>
        <taxon>PACMAD clade</taxon>
        <taxon>Panicoideae</taxon>
        <taxon>Andropogonodae</taxon>
        <taxon>Andropogoneae</taxon>
        <taxon>Saccharinae</taxon>
        <taxon>Miscanthus</taxon>
    </lineage>
</organism>
<dbReference type="EMBL" id="CAJGYO010000016">
    <property type="protein sequence ID" value="CAD6272338.1"/>
    <property type="molecule type" value="Genomic_DNA"/>
</dbReference>